<gene>
    <name evidence="1" type="ORF">LWHH1689_1480</name>
</gene>
<protein>
    <submittedName>
        <fullName evidence="1">Uncharacterized protein</fullName>
    </submittedName>
</protein>
<reference evidence="1 2" key="1">
    <citation type="submission" date="2018-03" db="EMBL/GenBank/DDBJ databases">
        <title>Complete Genome Sequence of the Chinese traditional Highland Barley wine Isolate Lactobacillus reuteri WHH1689.</title>
        <authorList>
            <person name="Chen S."/>
            <person name="Chen L."/>
            <person name="Chen L."/>
            <person name="Li Y."/>
        </authorList>
    </citation>
    <scope>NUCLEOTIDE SEQUENCE [LARGE SCALE GENOMIC DNA]</scope>
    <source>
        <strain evidence="1 2">WHH1689</strain>
    </source>
</reference>
<sequence length="93" mass="10848">MKVKMSIFNGKDGFAKDKDKYIKENRLESLDDEVLESIKDIAVAEKLTGAYPTFTSNDTKALFHELRMIKQQNWITIKQNQEIINQLKRLNKS</sequence>
<evidence type="ECO:0000313" key="2">
    <source>
        <dbReference type="Proteomes" id="UP000244369"/>
    </source>
</evidence>
<organism evidence="1 2">
    <name type="scientific">Limosilactobacillus reuteri</name>
    <name type="common">Lactobacillus reuteri</name>
    <dbReference type="NCBI Taxonomy" id="1598"/>
    <lineage>
        <taxon>Bacteria</taxon>
        <taxon>Bacillati</taxon>
        <taxon>Bacillota</taxon>
        <taxon>Bacilli</taxon>
        <taxon>Lactobacillales</taxon>
        <taxon>Lactobacillaceae</taxon>
        <taxon>Limosilactobacillus</taxon>
    </lineage>
</organism>
<dbReference type="AlphaFoldDB" id="A0A2S1ES20"/>
<dbReference type="RefSeq" id="WP_169472954.1">
    <property type="nucleotide sequence ID" value="NZ_VRYI01000016.1"/>
</dbReference>
<dbReference type="Proteomes" id="UP000244369">
    <property type="component" value="Chromosome"/>
</dbReference>
<accession>A0A2S1ES20</accession>
<evidence type="ECO:0000313" key="1">
    <source>
        <dbReference type="EMBL" id="AWD62782.1"/>
    </source>
</evidence>
<dbReference type="EMBL" id="CP027805">
    <property type="protein sequence ID" value="AWD62782.1"/>
    <property type="molecule type" value="Genomic_DNA"/>
</dbReference>
<proteinExistence type="predicted"/>
<name>A0A2S1ES20_LIMRT</name>